<sequence length="387" mass="43623">MYVTRPLSMLRNSPSALSMAPPEGPNSGILVIKDEAAESKWLFGMLKDETVLVPPFPQNKKIWLSHTMVVGTTSVVEYIYALLIPVLNQPLSSNQYYIIKSNGSDKGLAYMCSKEENGSRLLGVADTPPQKFDPTNIYQEFEISNDMYYGKPNGFNFKSVASNGVTPYAMTHKNWRAYCKTLKTFQPTTEALGLDVSLRARLPPLTFSLPCKFSSPAVVVGKWYCPFIFVREGDVDSQIKNSPYYEMALQQNWVEVFGCGNNNNSGGRGVELDVLVEKEVVSVGGRAVGGVNIGDGAAWFGSSRVGLSMAIVERIRWEEERGGFEWVREGGEKVVKVRRREEFDGVGMWRRFGCYVLVERFELKRMDGSLVLSWEFRHTHQIRTKWE</sequence>
<dbReference type="EnsemblPlants" id="MELO3C012189.2.1">
    <property type="protein sequence ID" value="MELO3C012189.2.1"/>
    <property type="gene ID" value="MELO3C012189.2"/>
</dbReference>
<dbReference type="PANTHER" id="PTHR31050">
    <property type="entry name" value="OS08G0413200 PROTEIN"/>
    <property type="match status" value="1"/>
</dbReference>
<dbReference type="InterPro" id="IPR010683">
    <property type="entry name" value="DUF1262"/>
</dbReference>
<dbReference type="eggNOG" id="ENOG502QPJ9">
    <property type="taxonomic scope" value="Eukaryota"/>
</dbReference>
<dbReference type="Gramene" id="MELO3C012189.2.1">
    <property type="protein sequence ID" value="MELO3C012189.2.1"/>
    <property type="gene ID" value="MELO3C012189.2"/>
</dbReference>
<dbReference type="PANTHER" id="PTHR31050:SF14">
    <property type="entry name" value="DUF1618 DOMAIN-CONTAINING PROTEIN"/>
    <property type="match status" value="1"/>
</dbReference>
<accession>A0A1S3BER1</accession>
<reference evidence="2" key="1">
    <citation type="submission" date="2023-03" db="UniProtKB">
        <authorList>
            <consortium name="EnsemblPlants"/>
        </authorList>
    </citation>
    <scope>IDENTIFICATION</scope>
</reference>
<dbReference type="AlphaFoldDB" id="A0A1S3BER1"/>
<gene>
    <name evidence="2" type="primary">103489223</name>
</gene>
<evidence type="ECO:0000256" key="1">
    <source>
        <dbReference type="SAM" id="MobiDB-lite"/>
    </source>
</evidence>
<dbReference type="Pfam" id="PF06880">
    <property type="entry name" value="DUF1262"/>
    <property type="match status" value="1"/>
</dbReference>
<proteinExistence type="predicted"/>
<feature type="region of interest" description="Disordered" evidence="1">
    <location>
        <begin position="1"/>
        <end position="21"/>
    </location>
</feature>
<organism evidence="2">
    <name type="scientific">Cucumis melo</name>
    <name type="common">Muskmelon</name>
    <dbReference type="NCBI Taxonomy" id="3656"/>
    <lineage>
        <taxon>Eukaryota</taxon>
        <taxon>Viridiplantae</taxon>
        <taxon>Streptophyta</taxon>
        <taxon>Embryophyta</taxon>
        <taxon>Tracheophyta</taxon>
        <taxon>Spermatophyta</taxon>
        <taxon>Magnoliopsida</taxon>
        <taxon>eudicotyledons</taxon>
        <taxon>Gunneridae</taxon>
        <taxon>Pentapetalae</taxon>
        <taxon>rosids</taxon>
        <taxon>fabids</taxon>
        <taxon>Cucurbitales</taxon>
        <taxon>Cucurbitaceae</taxon>
        <taxon>Benincaseae</taxon>
        <taxon>Cucumis</taxon>
    </lineage>
</organism>
<name>A0A1S3BER1_CUCME</name>
<protein>
    <submittedName>
        <fullName evidence="2">Uncharacterized protein</fullName>
    </submittedName>
</protein>
<evidence type="ECO:0000313" key="2">
    <source>
        <dbReference type="EnsemblPlants" id="MELO3C012189.2.1"/>
    </source>
</evidence>